<name>A0A5B8UJL7_9BACT</name>
<dbReference type="Pfam" id="PF03648">
    <property type="entry name" value="Glyco_hydro_67N"/>
    <property type="match status" value="1"/>
</dbReference>
<evidence type="ECO:0000256" key="4">
    <source>
        <dbReference type="ARBA" id="ARBA00023277"/>
    </source>
</evidence>
<dbReference type="InterPro" id="IPR037054">
    <property type="entry name" value="A-glucoronidase_C_sf"/>
</dbReference>
<proteinExistence type="inferred from homology"/>
<feature type="domain" description="Glycosyl hydrolase family 67 C-terminal" evidence="12">
    <location>
        <begin position="463"/>
        <end position="687"/>
    </location>
</feature>
<dbReference type="EC" id="3.2.1.131" evidence="10"/>
<dbReference type="InterPro" id="IPR011395">
    <property type="entry name" value="Glyco_hydro_67_aGlcAse"/>
</dbReference>
<dbReference type="KEGG" id="fgg:FSB75_10700"/>
<feature type="domain" description="Glycosyl hydrolase family 67 catalytic" evidence="13">
    <location>
        <begin position="143"/>
        <end position="462"/>
    </location>
</feature>
<evidence type="ECO:0000313" key="15">
    <source>
        <dbReference type="Proteomes" id="UP000321204"/>
    </source>
</evidence>
<evidence type="ECO:0000259" key="13">
    <source>
        <dbReference type="Pfam" id="PF07488"/>
    </source>
</evidence>
<evidence type="ECO:0000256" key="8">
    <source>
        <dbReference type="PIRNR" id="PIRNR029900"/>
    </source>
</evidence>
<evidence type="ECO:0000256" key="10">
    <source>
        <dbReference type="RuleBase" id="RU361198"/>
    </source>
</evidence>
<dbReference type="PIRSF" id="PIRSF029900">
    <property type="entry name" value="Alpha-glucuronds"/>
    <property type="match status" value="1"/>
</dbReference>
<dbReference type="Pfam" id="PF07488">
    <property type="entry name" value="Glyco_hydro_67M"/>
    <property type="match status" value="1"/>
</dbReference>
<comment type="similarity">
    <text evidence="1 8 10">Belongs to the glycosyl hydrolase 67 family.</text>
</comment>
<dbReference type="InterPro" id="IPR005154">
    <property type="entry name" value="Glyco_hydro_67_aGlcAse_N"/>
</dbReference>
<dbReference type="SUPFAM" id="SSF51445">
    <property type="entry name" value="(Trans)glycosidases"/>
    <property type="match status" value="1"/>
</dbReference>
<feature type="domain" description="Alpha glucuronidase N-terminal" evidence="11">
    <location>
        <begin position="24"/>
        <end position="139"/>
    </location>
</feature>
<evidence type="ECO:0000256" key="1">
    <source>
        <dbReference type="ARBA" id="ARBA00008833"/>
    </source>
</evidence>
<dbReference type="PANTHER" id="PTHR39207:SF1">
    <property type="entry name" value="ALPHA-GLUCURONIDASE A"/>
    <property type="match status" value="1"/>
</dbReference>
<evidence type="ECO:0000256" key="6">
    <source>
        <dbReference type="ARBA" id="ARBA00023326"/>
    </source>
</evidence>
<feature type="active site" description="Proton donor" evidence="9">
    <location>
        <position position="300"/>
    </location>
</feature>
<dbReference type="Proteomes" id="UP000321204">
    <property type="component" value="Chromosome"/>
</dbReference>
<keyword evidence="2 8" id="KW-0858">Xylan degradation</keyword>
<dbReference type="GO" id="GO:0046559">
    <property type="term" value="F:alpha-glucuronidase activity"/>
    <property type="evidence" value="ECO:0007669"/>
    <property type="project" value="InterPro"/>
</dbReference>
<sequence>MKPLLLFLFFMQAIALKAEDGYRLWLRYDKIDDAALLQQYRSQIGSVSFENTSPTLSIAKKELLTGLEGLLNKKITGGKSINNRIVVLLKPKESGGKTTADYNPLGKEGFSILTIDKTKNIIVITANTDIGCLYGVFHFLRLLQTHQSIQNLNITSVPKIQNRILNHWDNLNRHVERGYAGLSIFNWHELPGYIDQRYIDYARANASIGINGTVLTNVNANALVLTKDYLQKVKALADVFRPYGLKVYLTARFSAPIEMGGLKTADPLNDSVRLWWKAKADEIYALIPDFGGFLVKANSEGQPGPQNYGRTHADGANMLADAVVPHGGIVMWRAFVYSNETPEDRFKQAYNEFKPLDGKFRKNVLLQVKNGPIDFQPREPFSPLFGAMPQTPLMMEYQITQEYFGQGTHLVYEAPLFKEVLDADTYASGKGSTVAKVIDGSLQNYSITGMAGVANIGNERNWTNHPFGQANWYAFGRLAWNHDLSSAQIADEWIRQTFGNEAKLVSTIKNMMLASREAVVNYMTPLGLAHIMGTGHHYGPAPWVSNAGRADWNPVYYHRADSFGIGFNRTATGSNALAQYAPEVQKQWNDSNTCDEKFLLWFHHVSWQHKMNSGRNLWNELCAKYQQGVDTVRWMQQQWSSLKNFVDEERFKQVQMFLTVQEKDAEWWRDACLLYFGTFSKMPLPINYEKPGHTLDYYKSLKFPFAPGN</sequence>
<dbReference type="InterPro" id="IPR011100">
    <property type="entry name" value="Glyco_hydro_67_cat"/>
</dbReference>
<dbReference type="FunFam" id="3.20.20.80:FF:000096">
    <property type="entry name" value="Xylan alpha-1,2-glucuronidase"/>
    <property type="match status" value="1"/>
</dbReference>
<protein>
    <recommendedName>
        <fullName evidence="10">Xylan alpha-1,2-glucuronidase</fullName>
        <ecNumber evidence="10">3.2.1.131</ecNumber>
    </recommendedName>
</protein>
<dbReference type="OrthoDB" id="339499at2"/>
<keyword evidence="3 8" id="KW-0378">Hydrolase</keyword>
<keyword evidence="15" id="KW-1185">Reference proteome</keyword>
<feature type="active site" description="Proton acceptor" evidence="9">
    <location>
        <position position="402"/>
    </location>
</feature>
<dbReference type="InterPro" id="IPR017853">
    <property type="entry name" value="GH"/>
</dbReference>
<dbReference type="AlphaFoldDB" id="A0A5B8UJL7"/>
<evidence type="ECO:0000256" key="9">
    <source>
        <dbReference type="PIRSR" id="PIRSR029900-1"/>
    </source>
</evidence>
<dbReference type="InterPro" id="IPR011099">
    <property type="entry name" value="Glyco_hydro_67_C"/>
</dbReference>
<evidence type="ECO:0000259" key="11">
    <source>
        <dbReference type="Pfam" id="PF03648"/>
    </source>
</evidence>
<organism evidence="14 15">
    <name type="scientific">Flavisolibacter ginsenosidimutans</name>
    <dbReference type="NCBI Taxonomy" id="661481"/>
    <lineage>
        <taxon>Bacteria</taxon>
        <taxon>Pseudomonadati</taxon>
        <taxon>Bacteroidota</taxon>
        <taxon>Chitinophagia</taxon>
        <taxon>Chitinophagales</taxon>
        <taxon>Chitinophagaceae</taxon>
        <taxon>Flavisolibacter</taxon>
    </lineage>
</organism>
<comment type="subunit">
    <text evidence="10">Homodimer.</text>
</comment>
<accession>A0A5B8UJL7</accession>
<evidence type="ECO:0000256" key="2">
    <source>
        <dbReference type="ARBA" id="ARBA00022651"/>
    </source>
</evidence>
<dbReference type="EMBL" id="CP042433">
    <property type="protein sequence ID" value="QEC56339.1"/>
    <property type="molecule type" value="Genomic_DNA"/>
</dbReference>
<dbReference type="GO" id="GO:2000886">
    <property type="term" value="P:glucuronoxylan catabolic process"/>
    <property type="evidence" value="ECO:0007669"/>
    <property type="project" value="UniProtKB-ARBA"/>
</dbReference>
<comment type="catalytic activity">
    <reaction evidence="7 10">
        <text>Hydrolysis of (1-&gt;2)-alpha-D-(4-O-methyl)glucuronosyl links in the main chain of hardwood xylans.</text>
        <dbReference type="EC" id="3.2.1.131"/>
    </reaction>
</comment>
<keyword evidence="4 10" id="KW-0119">Carbohydrate metabolism</keyword>
<dbReference type="Gene3D" id="3.90.1330.10">
    <property type="entry name" value="Alpha-glucuronidase, C-terminal domain"/>
    <property type="match status" value="1"/>
</dbReference>
<dbReference type="GO" id="GO:0005576">
    <property type="term" value="C:extracellular region"/>
    <property type="evidence" value="ECO:0007669"/>
    <property type="project" value="InterPro"/>
</dbReference>
<keyword evidence="5 8" id="KW-0326">Glycosidase</keyword>
<dbReference type="PANTHER" id="PTHR39207">
    <property type="entry name" value="ALPHA-GLUCURONIDASE A"/>
    <property type="match status" value="1"/>
</dbReference>
<gene>
    <name evidence="14" type="ORF">FSB75_10700</name>
</gene>
<dbReference type="Gene3D" id="3.20.20.80">
    <property type="entry name" value="Glycosidases"/>
    <property type="match status" value="1"/>
</dbReference>
<dbReference type="RefSeq" id="WP_146786851.1">
    <property type="nucleotide sequence ID" value="NZ_BAABIO010000001.1"/>
</dbReference>
<evidence type="ECO:0000259" key="12">
    <source>
        <dbReference type="Pfam" id="PF07477"/>
    </source>
</evidence>
<dbReference type="SUPFAM" id="SSF55545">
    <property type="entry name" value="beta-N-acetylhexosaminidase-like domain"/>
    <property type="match status" value="1"/>
</dbReference>
<reference evidence="14 15" key="1">
    <citation type="journal article" date="2015" name="Int. J. Syst. Evol. Microbiol.">
        <title>Flavisolibacter ginsenosidimutans sp. nov., with ginsenoside-converting activity isolated from soil used for cultivating ginseng.</title>
        <authorList>
            <person name="Zhao Y."/>
            <person name="Liu Q."/>
            <person name="Kang M.S."/>
            <person name="Jin F."/>
            <person name="Yu H."/>
            <person name="Im W.T."/>
        </authorList>
    </citation>
    <scope>NUCLEOTIDE SEQUENCE [LARGE SCALE GENOMIC DNA]</scope>
    <source>
        <strain evidence="14 15">Gsoil 636</strain>
    </source>
</reference>
<evidence type="ECO:0000313" key="14">
    <source>
        <dbReference type="EMBL" id="QEC56339.1"/>
    </source>
</evidence>
<keyword evidence="6 10" id="KW-0624">Polysaccharide degradation</keyword>
<evidence type="ECO:0000256" key="5">
    <source>
        <dbReference type="ARBA" id="ARBA00023295"/>
    </source>
</evidence>
<evidence type="ECO:0000256" key="3">
    <source>
        <dbReference type="ARBA" id="ARBA00022801"/>
    </source>
</evidence>
<dbReference type="InterPro" id="IPR029018">
    <property type="entry name" value="Hex-like_dom2"/>
</dbReference>
<feature type="active site" description="Proton acceptor" evidence="9">
    <location>
        <position position="374"/>
    </location>
</feature>
<dbReference type="Pfam" id="PF07477">
    <property type="entry name" value="Glyco_hydro_67C"/>
    <property type="match status" value="1"/>
</dbReference>
<evidence type="ECO:0000256" key="7">
    <source>
        <dbReference type="ARBA" id="ARBA00052795"/>
    </source>
</evidence>
<dbReference type="GO" id="GO:0033939">
    <property type="term" value="F:xylan alpha-1,2-glucuronosidase activity"/>
    <property type="evidence" value="ECO:0007669"/>
    <property type="project" value="UniProtKB-EC"/>
</dbReference>
<dbReference type="Gene3D" id="3.30.379.10">
    <property type="entry name" value="Chitobiase/beta-hexosaminidase domain 2-like"/>
    <property type="match status" value="1"/>
</dbReference>